<dbReference type="GO" id="GO:0003743">
    <property type="term" value="F:translation initiation factor activity"/>
    <property type="evidence" value="ECO:0007669"/>
    <property type="project" value="UniProtKB-KW"/>
</dbReference>
<dbReference type="EMBL" id="VXIV02003040">
    <property type="protein sequence ID" value="KAF6021432.1"/>
    <property type="molecule type" value="Genomic_DNA"/>
</dbReference>
<sequence length="204" mass="22636">MLHVFLFYSSSVILKVLTEAAKKHPKLSVIIVDSRPKFEGREMLRKLMRSCPTLSCSYVFINSISYVMPLATKVLVGAYAVLANGHVMSRIGTAQVASMAKTYNVPFLVCCETYKFASRMQTDSYVSNELGDSKQLMNINNRAGPLSDIASRPNLHVLNICYDVTPPDYVTGLITETAVIPCTSAPVVIRVKQQYNIVNMKPYA</sequence>
<evidence type="ECO:0000256" key="7">
    <source>
        <dbReference type="ARBA" id="ARBA00044356"/>
    </source>
</evidence>
<dbReference type="OrthoDB" id="10254737at2759"/>
<dbReference type="PANTHER" id="PTHR10233:SF14">
    <property type="entry name" value="TRANSLATION INITIATION FACTOR EIF-2B SUBUNIT DELTA"/>
    <property type="match status" value="1"/>
</dbReference>
<comment type="similarity">
    <text evidence="2 9">Belongs to the eIF-2B alpha/beta/delta subunits family.</text>
</comment>
<evidence type="ECO:0000256" key="5">
    <source>
        <dbReference type="ARBA" id="ARBA00022917"/>
    </source>
</evidence>
<reference evidence="11" key="1">
    <citation type="submission" date="2020-06" db="EMBL/GenBank/DDBJ databases">
        <title>Draft genome of Bugula neritina, a colonial animal packing powerful symbionts and potential medicines.</title>
        <authorList>
            <person name="Rayko M."/>
        </authorList>
    </citation>
    <scope>NUCLEOTIDE SEQUENCE [LARGE SCALE GENOMIC DNA]</scope>
    <source>
        <strain evidence="11">Kwan_BN1</strain>
    </source>
</reference>
<feature type="chain" id="PRO_5029694885" description="Translation initiation factor eIF2B subunit delta" evidence="10">
    <location>
        <begin position="21"/>
        <end position="204"/>
    </location>
</feature>
<comment type="subcellular location">
    <subcellularLocation>
        <location evidence="1">Cytoplasm</location>
        <location evidence="1">Cytosol</location>
    </subcellularLocation>
</comment>
<comment type="subunit">
    <text evidence="8">Component of the translation initiation factor 2B (eIF2B) complex which is a heterodecamer of two sets of five different subunits: alpha, beta, gamma, delta and epsilon. Subunits alpha, beta and delta comprise a regulatory subcomplex and subunits epsilon and gamma comprise a catalytic subcomplex. Within the complex, the hexameric regulatory complex resides at the center, with the two heterodimeric catalytic subcomplexes bound on opposite sides.</text>
</comment>
<dbReference type="Pfam" id="PF01008">
    <property type="entry name" value="IF-2B"/>
    <property type="match status" value="1"/>
</dbReference>
<gene>
    <name evidence="11" type="ORF">EB796_020260</name>
</gene>
<evidence type="ECO:0000256" key="4">
    <source>
        <dbReference type="ARBA" id="ARBA00022540"/>
    </source>
</evidence>
<dbReference type="Proteomes" id="UP000593567">
    <property type="component" value="Unassembled WGS sequence"/>
</dbReference>
<dbReference type="InterPro" id="IPR000649">
    <property type="entry name" value="IF-2B-related"/>
</dbReference>
<organism evidence="11 12">
    <name type="scientific">Bugula neritina</name>
    <name type="common">Brown bryozoan</name>
    <name type="synonym">Sertularia neritina</name>
    <dbReference type="NCBI Taxonomy" id="10212"/>
    <lineage>
        <taxon>Eukaryota</taxon>
        <taxon>Metazoa</taxon>
        <taxon>Spiralia</taxon>
        <taxon>Lophotrochozoa</taxon>
        <taxon>Bryozoa</taxon>
        <taxon>Gymnolaemata</taxon>
        <taxon>Cheilostomatida</taxon>
        <taxon>Flustrina</taxon>
        <taxon>Buguloidea</taxon>
        <taxon>Bugulidae</taxon>
        <taxon>Bugula</taxon>
    </lineage>
</organism>
<keyword evidence="4" id="KW-0396">Initiation factor</keyword>
<accession>A0A7J7J5K0</accession>
<dbReference type="InterPro" id="IPR037171">
    <property type="entry name" value="NagB/RpiA_transferase-like"/>
</dbReference>
<dbReference type="AlphaFoldDB" id="A0A7J7J5K0"/>
<dbReference type="GO" id="GO:0005829">
    <property type="term" value="C:cytosol"/>
    <property type="evidence" value="ECO:0007669"/>
    <property type="project" value="UniProtKB-SubCell"/>
</dbReference>
<dbReference type="InterPro" id="IPR042529">
    <property type="entry name" value="IF_2B-like_C"/>
</dbReference>
<evidence type="ECO:0000313" key="11">
    <source>
        <dbReference type="EMBL" id="KAF6021432.1"/>
    </source>
</evidence>
<keyword evidence="5" id="KW-0648">Protein biosynthesis</keyword>
<evidence type="ECO:0000256" key="10">
    <source>
        <dbReference type="SAM" id="SignalP"/>
    </source>
</evidence>
<keyword evidence="12" id="KW-1185">Reference proteome</keyword>
<feature type="signal peptide" evidence="10">
    <location>
        <begin position="1"/>
        <end position="20"/>
    </location>
</feature>
<keyword evidence="10" id="KW-0732">Signal</keyword>
<evidence type="ECO:0000256" key="9">
    <source>
        <dbReference type="RuleBase" id="RU003814"/>
    </source>
</evidence>
<evidence type="ECO:0000256" key="8">
    <source>
        <dbReference type="ARBA" id="ARBA00046432"/>
    </source>
</evidence>
<dbReference type="PANTHER" id="PTHR10233">
    <property type="entry name" value="TRANSLATION INITIATION FACTOR EIF-2B"/>
    <property type="match status" value="1"/>
</dbReference>
<comment type="caution">
    <text evidence="11">The sequence shown here is derived from an EMBL/GenBank/DDBJ whole genome shotgun (WGS) entry which is preliminary data.</text>
</comment>
<evidence type="ECO:0000256" key="3">
    <source>
        <dbReference type="ARBA" id="ARBA00022490"/>
    </source>
</evidence>
<keyword evidence="3" id="KW-0963">Cytoplasm</keyword>
<name>A0A7J7J5K0_BUGNE</name>
<dbReference type="SUPFAM" id="SSF100950">
    <property type="entry name" value="NagB/RpiA/CoA transferase-like"/>
    <property type="match status" value="1"/>
</dbReference>
<evidence type="ECO:0000256" key="6">
    <source>
        <dbReference type="ARBA" id="ARBA00044147"/>
    </source>
</evidence>
<evidence type="ECO:0000256" key="2">
    <source>
        <dbReference type="ARBA" id="ARBA00007251"/>
    </source>
</evidence>
<evidence type="ECO:0000256" key="1">
    <source>
        <dbReference type="ARBA" id="ARBA00004514"/>
    </source>
</evidence>
<dbReference type="Gene3D" id="3.40.50.10470">
    <property type="entry name" value="Translation initiation factor eif-2b, domain 2"/>
    <property type="match status" value="1"/>
</dbReference>
<proteinExistence type="inferred from homology"/>
<evidence type="ECO:0000313" key="12">
    <source>
        <dbReference type="Proteomes" id="UP000593567"/>
    </source>
</evidence>
<protein>
    <recommendedName>
        <fullName evidence="6">Translation initiation factor eIF2B subunit delta</fullName>
    </recommendedName>
    <alternativeName>
        <fullName evidence="7">eIF2B GDP-GTP exchange factor subunit delta</fullName>
    </alternativeName>
</protein>